<keyword evidence="1" id="KW-0812">Transmembrane</keyword>
<name>A0A6B9FGA1_9EURY</name>
<accession>A0A6B9FGA1</accession>
<keyword evidence="1" id="KW-1133">Transmembrane helix</keyword>
<reference evidence="2 3" key="1">
    <citation type="submission" date="2018-12" db="EMBL/GenBank/DDBJ databases">
        <title>Complete genome sequence of Haloplanus rallus MBLA0036.</title>
        <authorList>
            <person name="Nam Y.-d."/>
            <person name="Kang J."/>
            <person name="Chung W.-H."/>
            <person name="Park Y.S."/>
        </authorList>
    </citation>
    <scope>NUCLEOTIDE SEQUENCE [LARGE SCALE GENOMIC DNA]</scope>
    <source>
        <strain evidence="2 3">MBLA0036</strain>
    </source>
</reference>
<dbReference type="EMBL" id="CP034345">
    <property type="protein sequence ID" value="QGX96450.1"/>
    <property type="molecule type" value="Genomic_DNA"/>
</dbReference>
<protein>
    <submittedName>
        <fullName evidence="2">Uncharacterized protein</fullName>
    </submittedName>
</protein>
<evidence type="ECO:0000313" key="3">
    <source>
        <dbReference type="Proteomes" id="UP000428325"/>
    </source>
</evidence>
<dbReference type="Proteomes" id="UP000428325">
    <property type="component" value="Chromosome"/>
</dbReference>
<dbReference type="RefSeq" id="WP_157690913.1">
    <property type="nucleotide sequence ID" value="NZ_CP034345.1"/>
</dbReference>
<organism evidence="2 3">
    <name type="scientific">Haloplanus rallus</name>
    <dbReference type="NCBI Taxonomy" id="1816183"/>
    <lineage>
        <taxon>Archaea</taxon>
        <taxon>Methanobacteriati</taxon>
        <taxon>Methanobacteriota</taxon>
        <taxon>Stenosarchaea group</taxon>
        <taxon>Halobacteria</taxon>
        <taxon>Halobacteriales</taxon>
        <taxon>Haloferacaceae</taxon>
        <taxon>Haloplanus</taxon>
    </lineage>
</organism>
<gene>
    <name evidence="2" type="ORF">EI982_17510</name>
</gene>
<keyword evidence="3" id="KW-1185">Reference proteome</keyword>
<dbReference type="GeneID" id="43371383"/>
<keyword evidence="1" id="KW-0472">Membrane</keyword>
<evidence type="ECO:0000256" key="1">
    <source>
        <dbReference type="SAM" id="Phobius"/>
    </source>
</evidence>
<dbReference type="KEGG" id="hra:EI982_17510"/>
<dbReference type="AlphaFoldDB" id="A0A6B9FGA1"/>
<proteinExistence type="predicted"/>
<evidence type="ECO:0000313" key="2">
    <source>
        <dbReference type="EMBL" id="QGX96450.1"/>
    </source>
</evidence>
<sequence>MASAERLTLALVVAGVPTAVALVLTPPNRYAWLVVGVGTLLGCLPAAYLVVGTVASDRSVARR</sequence>
<feature type="transmembrane region" description="Helical" evidence="1">
    <location>
        <begin position="31"/>
        <end position="55"/>
    </location>
</feature>